<accession>A0A518DVK3</accession>
<dbReference type="InterPro" id="IPR036278">
    <property type="entry name" value="Sialidase_sf"/>
</dbReference>
<evidence type="ECO:0000259" key="1">
    <source>
        <dbReference type="Pfam" id="PF13088"/>
    </source>
</evidence>
<proteinExistence type="predicted"/>
<evidence type="ECO:0000313" key="3">
    <source>
        <dbReference type="Proteomes" id="UP000317648"/>
    </source>
</evidence>
<dbReference type="KEGG" id="lcre:Pla8534_36840"/>
<dbReference type="PANTHER" id="PTHR43752:SF2">
    <property type="entry name" value="BNR_ASP-BOX REPEAT FAMILY PROTEIN"/>
    <property type="match status" value="1"/>
</dbReference>
<keyword evidence="3" id="KW-1185">Reference proteome</keyword>
<name>A0A518DVK3_9BACT</name>
<dbReference type="Gene3D" id="2.120.10.10">
    <property type="match status" value="1"/>
</dbReference>
<sequence>MFVRPVFRFAVCWLFVGGSTFLTGYFPPVALLAAEPAANEMPAVAVPGENGYLRSELIYPLDDKPTPQCHASTLVETKFGLVAAWFGGKHERNDDVGIWVSRQEEGEWTRPVEVVNGVQSDDLRYPCWNPVLFQPSKGPLLLFYKVGPSPSTWWGMATRSTDGGKTWEAPWKLGKDDKVGHLLGPVKNKPIELEDGGILCPSSTEHQGWRVHFELTRDQGKTWQVIGPIHDGKEFGAIQPSILRYPDGRMQVLCRSQQNVIAQSWSEDNGATWGPMTATSLPNPNSGTDAVTLADGRQLLVYNHTTRGVIFPSGRNMLNIALSTDGDAWRTVMTLERDRGEYSYPAVIQTADGLVHVLYTWQRQTLKHVVVDPRQLSQK</sequence>
<dbReference type="InterPro" id="IPR011040">
    <property type="entry name" value="Sialidase"/>
</dbReference>
<gene>
    <name evidence="2" type="ORF">Pla8534_36840</name>
</gene>
<dbReference type="SUPFAM" id="SSF50939">
    <property type="entry name" value="Sialidases"/>
    <property type="match status" value="1"/>
</dbReference>
<dbReference type="Pfam" id="PF13088">
    <property type="entry name" value="BNR_2"/>
    <property type="match status" value="1"/>
</dbReference>
<feature type="domain" description="Sialidase" evidence="1">
    <location>
        <begin position="81"/>
        <end position="357"/>
    </location>
</feature>
<dbReference type="CDD" id="cd15482">
    <property type="entry name" value="Sialidase_non-viral"/>
    <property type="match status" value="1"/>
</dbReference>
<dbReference type="Proteomes" id="UP000317648">
    <property type="component" value="Chromosome"/>
</dbReference>
<dbReference type="EMBL" id="CP036433">
    <property type="protein sequence ID" value="QDU95865.1"/>
    <property type="molecule type" value="Genomic_DNA"/>
</dbReference>
<organism evidence="2 3">
    <name type="scientific">Lignipirellula cremea</name>
    <dbReference type="NCBI Taxonomy" id="2528010"/>
    <lineage>
        <taxon>Bacteria</taxon>
        <taxon>Pseudomonadati</taxon>
        <taxon>Planctomycetota</taxon>
        <taxon>Planctomycetia</taxon>
        <taxon>Pirellulales</taxon>
        <taxon>Pirellulaceae</taxon>
        <taxon>Lignipirellula</taxon>
    </lineage>
</organism>
<dbReference type="PANTHER" id="PTHR43752">
    <property type="entry name" value="BNR/ASP-BOX REPEAT FAMILY PROTEIN"/>
    <property type="match status" value="1"/>
</dbReference>
<evidence type="ECO:0000313" key="2">
    <source>
        <dbReference type="EMBL" id="QDU95865.1"/>
    </source>
</evidence>
<reference evidence="2 3" key="1">
    <citation type="submission" date="2019-02" db="EMBL/GenBank/DDBJ databases">
        <title>Deep-cultivation of Planctomycetes and their phenomic and genomic characterization uncovers novel biology.</title>
        <authorList>
            <person name="Wiegand S."/>
            <person name="Jogler M."/>
            <person name="Boedeker C."/>
            <person name="Pinto D."/>
            <person name="Vollmers J."/>
            <person name="Rivas-Marin E."/>
            <person name="Kohn T."/>
            <person name="Peeters S.H."/>
            <person name="Heuer A."/>
            <person name="Rast P."/>
            <person name="Oberbeckmann S."/>
            <person name="Bunk B."/>
            <person name="Jeske O."/>
            <person name="Meyerdierks A."/>
            <person name="Storesund J.E."/>
            <person name="Kallscheuer N."/>
            <person name="Luecker S."/>
            <person name="Lage O.M."/>
            <person name="Pohl T."/>
            <person name="Merkel B.J."/>
            <person name="Hornburger P."/>
            <person name="Mueller R.-W."/>
            <person name="Bruemmer F."/>
            <person name="Labrenz M."/>
            <person name="Spormann A.M."/>
            <person name="Op den Camp H."/>
            <person name="Overmann J."/>
            <person name="Amann R."/>
            <person name="Jetten M.S.M."/>
            <person name="Mascher T."/>
            <person name="Medema M.H."/>
            <person name="Devos D.P."/>
            <person name="Kaster A.-K."/>
            <person name="Ovreas L."/>
            <person name="Rohde M."/>
            <person name="Galperin M.Y."/>
            <person name="Jogler C."/>
        </authorList>
    </citation>
    <scope>NUCLEOTIDE SEQUENCE [LARGE SCALE GENOMIC DNA]</scope>
    <source>
        <strain evidence="2 3">Pla85_3_4</strain>
    </source>
</reference>
<dbReference type="AlphaFoldDB" id="A0A518DVK3"/>
<protein>
    <recommendedName>
        <fullName evidence="1">Sialidase domain-containing protein</fullName>
    </recommendedName>
</protein>